<keyword evidence="1" id="KW-0472">Membrane</keyword>
<keyword evidence="3" id="KW-1185">Reference proteome</keyword>
<dbReference type="EMBL" id="SACL01000005">
    <property type="protein sequence ID" value="RVT95833.1"/>
    <property type="molecule type" value="Genomic_DNA"/>
</dbReference>
<proteinExistence type="predicted"/>
<sequence length="160" mass="16752">MLLGLSLAAFTGLHVVISLLALAVGALALAAMVRGALPTGRTALFLALTIATSVTGFMFPYNGFLPSHAFGVLSLVLLALACAALYGRRLAGRWRLAFVVGAVMAQYLNAFVAVVQGFQKIGFLHALAPTQSEPPFAIAQGLLLLGCLWLGWAVNRGLSR</sequence>
<name>A0A437ME15_9PROT</name>
<gene>
    <name evidence="2" type="ORF">EOD42_16150</name>
</gene>
<feature type="transmembrane region" description="Helical" evidence="1">
    <location>
        <begin position="43"/>
        <end position="61"/>
    </location>
</feature>
<dbReference type="OrthoDB" id="122197at2"/>
<dbReference type="AlphaFoldDB" id="A0A437ME15"/>
<evidence type="ECO:0008006" key="4">
    <source>
        <dbReference type="Google" id="ProtNLM"/>
    </source>
</evidence>
<evidence type="ECO:0000313" key="2">
    <source>
        <dbReference type="EMBL" id="RVT95833.1"/>
    </source>
</evidence>
<feature type="transmembrane region" description="Helical" evidence="1">
    <location>
        <begin position="94"/>
        <end position="115"/>
    </location>
</feature>
<accession>A0A437ME15</accession>
<evidence type="ECO:0000313" key="3">
    <source>
        <dbReference type="Proteomes" id="UP000282957"/>
    </source>
</evidence>
<dbReference type="Proteomes" id="UP000282957">
    <property type="component" value="Unassembled WGS sequence"/>
</dbReference>
<feature type="transmembrane region" description="Helical" evidence="1">
    <location>
        <begin position="135"/>
        <end position="154"/>
    </location>
</feature>
<feature type="transmembrane region" description="Helical" evidence="1">
    <location>
        <begin position="6"/>
        <end position="31"/>
    </location>
</feature>
<protein>
    <recommendedName>
        <fullName evidence="4">DUF2306 domain-containing protein</fullName>
    </recommendedName>
</protein>
<evidence type="ECO:0000256" key="1">
    <source>
        <dbReference type="SAM" id="Phobius"/>
    </source>
</evidence>
<comment type="caution">
    <text evidence="2">The sequence shown here is derived from an EMBL/GenBank/DDBJ whole genome shotgun (WGS) entry which is preliminary data.</text>
</comment>
<keyword evidence="1" id="KW-0812">Transmembrane</keyword>
<reference evidence="2 3" key="1">
    <citation type="submission" date="2019-01" db="EMBL/GenBank/DDBJ databases">
        <authorList>
            <person name="Chen W.-M."/>
        </authorList>
    </citation>
    <scope>NUCLEOTIDE SEQUENCE [LARGE SCALE GENOMIC DNA]</scope>
    <source>
        <strain evidence="2 3">CCP-6</strain>
    </source>
</reference>
<feature type="transmembrane region" description="Helical" evidence="1">
    <location>
        <begin position="67"/>
        <end position="87"/>
    </location>
</feature>
<keyword evidence="1" id="KW-1133">Transmembrane helix</keyword>
<organism evidence="2 3">
    <name type="scientific">Rhodovarius crocodyli</name>
    <dbReference type="NCBI Taxonomy" id="1979269"/>
    <lineage>
        <taxon>Bacteria</taxon>
        <taxon>Pseudomonadati</taxon>
        <taxon>Pseudomonadota</taxon>
        <taxon>Alphaproteobacteria</taxon>
        <taxon>Acetobacterales</taxon>
        <taxon>Roseomonadaceae</taxon>
        <taxon>Rhodovarius</taxon>
    </lineage>
</organism>